<feature type="region of interest" description="Disordered" evidence="1">
    <location>
        <begin position="376"/>
        <end position="402"/>
    </location>
</feature>
<sequence length="402" mass="45645">MTAAQQANDGRRVAVTKRDITLDTEWCEDRFIPADEVPFENEFTVYTIESGWHTVTVPCSAEEEARWRAAADRFLDALSDAYARLLQAHGVRRVYVDLRAGRRGCRRPRRLPPFPGRRRWFAARSRRAQQEFLARARAVREEYEPVRTEIERRIQAEQAEQEARARENAERYRREQERRREEERRRRERTLRDTRRQRVWAYAELPGDGDDIVYVYRHDRPPAREIPPGAQRTEGPLNVAELEAALRALDERRRRRIVWDPEACAEVERICAARKVHLDFDDWWEAVASGEWRTQWRRGRRRRSKTLYVTTHHSAPDVYWPDLFAVTTVFGPDGVIGTDHGGGDYGGGDYGGGDYGGSDGGAGGYSDGGASSYGGSDGGASSYGGSDGGASGYGGYSFGGSF</sequence>
<dbReference type="RefSeq" id="WP_093258239.1">
    <property type="nucleotide sequence ID" value="NZ_FNKK01000002.1"/>
</dbReference>
<accession>A0A1H1C6W1</accession>
<dbReference type="OrthoDB" id="4248448at2"/>
<dbReference type="Proteomes" id="UP000217103">
    <property type="component" value="Unassembled WGS sequence"/>
</dbReference>
<gene>
    <name evidence="2" type="ORF">SAMN04489764_1329</name>
</gene>
<reference evidence="2 3" key="1">
    <citation type="submission" date="2016-10" db="EMBL/GenBank/DDBJ databases">
        <authorList>
            <person name="de Groot N.N."/>
        </authorList>
    </citation>
    <scope>NUCLEOTIDE SEQUENCE [LARGE SCALE GENOMIC DNA]</scope>
    <source>
        <strain evidence="2 3">DSM 43794</strain>
    </source>
</reference>
<feature type="region of interest" description="Disordered" evidence="1">
    <location>
        <begin position="158"/>
        <end position="188"/>
    </location>
</feature>
<evidence type="ECO:0000313" key="2">
    <source>
        <dbReference type="EMBL" id="SDQ59967.1"/>
    </source>
</evidence>
<name>A0A1H1C6W1_9ACTN</name>
<evidence type="ECO:0000256" key="1">
    <source>
        <dbReference type="SAM" id="MobiDB-lite"/>
    </source>
</evidence>
<dbReference type="EMBL" id="FNKK01000002">
    <property type="protein sequence ID" value="SDQ59967.1"/>
    <property type="molecule type" value="Genomic_DNA"/>
</dbReference>
<proteinExistence type="predicted"/>
<dbReference type="AlphaFoldDB" id="A0A1H1C6W1"/>
<keyword evidence="3" id="KW-1185">Reference proteome</keyword>
<organism evidence="2 3">
    <name type="scientific">Thermostaphylospora chromogena</name>
    <dbReference type="NCBI Taxonomy" id="35622"/>
    <lineage>
        <taxon>Bacteria</taxon>
        <taxon>Bacillati</taxon>
        <taxon>Actinomycetota</taxon>
        <taxon>Actinomycetes</taxon>
        <taxon>Streptosporangiales</taxon>
        <taxon>Thermomonosporaceae</taxon>
        <taxon>Thermostaphylospora</taxon>
    </lineage>
</organism>
<evidence type="ECO:0000313" key="3">
    <source>
        <dbReference type="Proteomes" id="UP000217103"/>
    </source>
</evidence>
<protein>
    <submittedName>
        <fullName evidence="2">Uncharacterized protein</fullName>
    </submittedName>
</protein>